<organism evidence="1 2">
    <name type="scientific">Funneliformis mosseae</name>
    <name type="common">Endomycorrhizal fungus</name>
    <name type="synonym">Glomus mosseae</name>
    <dbReference type="NCBI Taxonomy" id="27381"/>
    <lineage>
        <taxon>Eukaryota</taxon>
        <taxon>Fungi</taxon>
        <taxon>Fungi incertae sedis</taxon>
        <taxon>Mucoromycota</taxon>
        <taxon>Glomeromycotina</taxon>
        <taxon>Glomeromycetes</taxon>
        <taxon>Glomerales</taxon>
        <taxon>Glomeraceae</taxon>
        <taxon>Funneliformis</taxon>
    </lineage>
</organism>
<reference evidence="1" key="1">
    <citation type="submission" date="2021-06" db="EMBL/GenBank/DDBJ databases">
        <authorList>
            <person name="Kallberg Y."/>
            <person name="Tangrot J."/>
            <person name="Rosling A."/>
        </authorList>
    </citation>
    <scope>NUCLEOTIDE SEQUENCE</scope>
    <source>
        <strain evidence="1">87-6 pot B 2015</strain>
    </source>
</reference>
<accession>A0A9N8W0E6</accession>
<gene>
    <name evidence="1" type="ORF">FMOSSE_LOCUS2307</name>
</gene>
<comment type="caution">
    <text evidence="1">The sequence shown here is derived from an EMBL/GenBank/DDBJ whole genome shotgun (WGS) entry which is preliminary data.</text>
</comment>
<dbReference type="EMBL" id="CAJVPP010000296">
    <property type="protein sequence ID" value="CAG8466623.1"/>
    <property type="molecule type" value="Genomic_DNA"/>
</dbReference>
<proteinExistence type="predicted"/>
<name>A0A9N8W0E6_FUNMO</name>
<evidence type="ECO:0000313" key="2">
    <source>
        <dbReference type="Proteomes" id="UP000789375"/>
    </source>
</evidence>
<dbReference type="Proteomes" id="UP000789375">
    <property type="component" value="Unassembled WGS sequence"/>
</dbReference>
<protein>
    <submittedName>
        <fullName evidence="1">15616_t:CDS:1</fullName>
    </submittedName>
</protein>
<sequence length="93" mass="10002">MFAVIVKKITTFEAKLLQKVRFFAVLVGRKPADIASKKHDTIGADIASKSSVLKITTIGADIASKSSVSLRSSLDDTIGAKLPQKVRFLCGPR</sequence>
<keyword evidence="2" id="KW-1185">Reference proteome</keyword>
<dbReference type="AlphaFoldDB" id="A0A9N8W0E6"/>
<evidence type="ECO:0000313" key="1">
    <source>
        <dbReference type="EMBL" id="CAG8466623.1"/>
    </source>
</evidence>